<reference evidence="6" key="1">
    <citation type="submission" date="2018-05" db="EMBL/GenBank/DDBJ databases">
        <authorList>
            <person name="Du Z."/>
            <person name="Wang X."/>
        </authorList>
    </citation>
    <scope>NUCLEOTIDE SEQUENCE [LARGE SCALE GENOMIC DNA]</scope>
    <source>
        <strain evidence="6">CQN31</strain>
    </source>
</reference>
<comment type="subcellular location">
    <subcellularLocation>
        <location evidence="1">Secreted</location>
    </subcellularLocation>
</comment>
<dbReference type="PROSITE" id="PS50268">
    <property type="entry name" value="CADHERIN_2"/>
    <property type="match status" value="1"/>
</dbReference>
<evidence type="ECO:0000256" key="2">
    <source>
        <dbReference type="ARBA" id="ARBA00022525"/>
    </source>
</evidence>
<dbReference type="PANTHER" id="PTHR38340">
    <property type="entry name" value="S-LAYER PROTEIN"/>
    <property type="match status" value="1"/>
</dbReference>
<feature type="domain" description="Cadherin" evidence="4">
    <location>
        <begin position="410"/>
        <end position="508"/>
    </location>
</feature>
<protein>
    <recommendedName>
        <fullName evidence="4">Cadherin domain-containing protein</fullName>
    </recommendedName>
</protein>
<feature type="region of interest" description="Disordered" evidence="3">
    <location>
        <begin position="845"/>
        <end position="901"/>
    </location>
</feature>
<dbReference type="InterPro" id="IPR002126">
    <property type="entry name" value="Cadherin-like_dom"/>
</dbReference>
<organism evidence="5 6">
    <name type="scientific">Falsiroseomonas bella</name>
    <dbReference type="NCBI Taxonomy" id="2184016"/>
    <lineage>
        <taxon>Bacteria</taxon>
        <taxon>Pseudomonadati</taxon>
        <taxon>Pseudomonadota</taxon>
        <taxon>Alphaproteobacteria</taxon>
        <taxon>Acetobacterales</taxon>
        <taxon>Roseomonadaceae</taxon>
        <taxon>Falsiroseomonas</taxon>
    </lineage>
</organism>
<dbReference type="SUPFAM" id="SSF49313">
    <property type="entry name" value="Cadherin-like"/>
    <property type="match status" value="3"/>
</dbReference>
<evidence type="ECO:0000256" key="1">
    <source>
        <dbReference type="ARBA" id="ARBA00004613"/>
    </source>
</evidence>
<dbReference type="RefSeq" id="WP_109872014.1">
    <property type="nucleotide sequence ID" value="NZ_QGNA01000004.1"/>
</dbReference>
<dbReference type="AlphaFoldDB" id="A0A317FDK7"/>
<evidence type="ECO:0000256" key="3">
    <source>
        <dbReference type="SAM" id="MobiDB-lite"/>
    </source>
</evidence>
<feature type="compositionally biased region" description="Gly residues" evidence="3">
    <location>
        <begin position="878"/>
        <end position="890"/>
    </location>
</feature>
<keyword evidence="2" id="KW-0964">Secreted</keyword>
<dbReference type="Pfam" id="PF00353">
    <property type="entry name" value="HemolysinCabind"/>
    <property type="match status" value="4"/>
</dbReference>
<evidence type="ECO:0000313" key="5">
    <source>
        <dbReference type="EMBL" id="PWS35648.1"/>
    </source>
</evidence>
<dbReference type="GO" id="GO:0005576">
    <property type="term" value="C:extracellular region"/>
    <property type="evidence" value="ECO:0007669"/>
    <property type="project" value="UniProtKB-SubCell"/>
</dbReference>
<dbReference type="PROSITE" id="PS00330">
    <property type="entry name" value="HEMOLYSIN_CALCIUM"/>
    <property type="match status" value="2"/>
</dbReference>
<dbReference type="SUPFAM" id="SSF51120">
    <property type="entry name" value="beta-Roll"/>
    <property type="match status" value="2"/>
</dbReference>
<dbReference type="OrthoDB" id="7876310at2"/>
<accession>A0A317FDK7</accession>
<keyword evidence="6" id="KW-1185">Reference proteome</keyword>
<dbReference type="Gene3D" id="2.60.40.3440">
    <property type="match status" value="3"/>
</dbReference>
<evidence type="ECO:0000313" key="6">
    <source>
        <dbReference type="Proteomes" id="UP000245765"/>
    </source>
</evidence>
<dbReference type="NCBIfam" id="TIGR01965">
    <property type="entry name" value="VCBS_repeat"/>
    <property type="match status" value="3"/>
</dbReference>
<gene>
    <name evidence="5" type="ORF">DFH01_18825</name>
</gene>
<dbReference type="NCBIfam" id="NF012211">
    <property type="entry name" value="tand_rpt_95"/>
    <property type="match status" value="4"/>
</dbReference>
<dbReference type="InterPro" id="IPR011049">
    <property type="entry name" value="Serralysin-like_metalloprot_C"/>
</dbReference>
<comment type="caution">
    <text evidence="5">The sequence shown here is derived from an EMBL/GenBank/DDBJ whole genome shotgun (WGS) entry which is preliminary data.</text>
</comment>
<dbReference type="GO" id="GO:0005509">
    <property type="term" value="F:calcium ion binding"/>
    <property type="evidence" value="ECO:0007669"/>
    <property type="project" value="InterPro"/>
</dbReference>
<feature type="compositionally biased region" description="Low complexity" evidence="3">
    <location>
        <begin position="864"/>
        <end position="877"/>
    </location>
</feature>
<dbReference type="PRINTS" id="PR00313">
    <property type="entry name" value="CABNDNGRPT"/>
</dbReference>
<proteinExistence type="predicted"/>
<dbReference type="Gene3D" id="2.150.10.10">
    <property type="entry name" value="Serralysin-like metalloprotease, C-terminal"/>
    <property type="match status" value="2"/>
</dbReference>
<dbReference type="PANTHER" id="PTHR38340:SF1">
    <property type="entry name" value="S-LAYER PROTEIN"/>
    <property type="match status" value="1"/>
</dbReference>
<evidence type="ECO:0000259" key="4">
    <source>
        <dbReference type="PROSITE" id="PS50268"/>
    </source>
</evidence>
<dbReference type="GO" id="GO:0007156">
    <property type="term" value="P:homophilic cell adhesion via plasma membrane adhesion molecules"/>
    <property type="evidence" value="ECO:0007669"/>
    <property type="project" value="InterPro"/>
</dbReference>
<dbReference type="InterPro" id="IPR050557">
    <property type="entry name" value="RTX_toxin/Mannuronan_C5-epim"/>
</dbReference>
<name>A0A317FDK7_9PROT</name>
<dbReference type="InterPro" id="IPR018511">
    <property type="entry name" value="Hemolysin-typ_Ca-bd_CS"/>
</dbReference>
<dbReference type="Proteomes" id="UP000245765">
    <property type="component" value="Unassembled WGS sequence"/>
</dbReference>
<dbReference type="InterPro" id="IPR015919">
    <property type="entry name" value="Cadherin-like_sf"/>
</dbReference>
<dbReference type="EMBL" id="QGNA01000004">
    <property type="protein sequence ID" value="PWS35648.1"/>
    <property type="molecule type" value="Genomic_DNA"/>
</dbReference>
<dbReference type="InterPro" id="IPR010221">
    <property type="entry name" value="VCBS_dom"/>
</dbReference>
<dbReference type="GO" id="GO:0016020">
    <property type="term" value="C:membrane"/>
    <property type="evidence" value="ECO:0007669"/>
    <property type="project" value="InterPro"/>
</dbReference>
<dbReference type="InterPro" id="IPR001343">
    <property type="entry name" value="Hemolysn_Ca-bd"/>
</dbReference>
<sequence>MAIEQIWFGTRAVRFENGGSTGPQVELLDSAADFASRTVSGGTYDYTGSEWQQLLAFTGTVEQQAALGINLEDGVDTALAGQVTTTGDLRVGEGVVAHNVADIGGGGRLLDVTNTLDSADDPIAITGLGKANAAKLSGASLEGSETGNRVVFSNDAGFGFLNGSGFDPNGGATRLNDGDAINFEIKQGRVLVEASFTVRVANAGSAGVVIDSDGATIRDTNGDLQGGFVQDASAGELDLGLLASGTRVKIDYLARSISINDVAFEGATDAFFDAFSDGGFKDLTLGSRVGGGIGWSADDLVLSTDDPAQSNALPLAEGFTGGTGDEDTGIAGQVLASDGDDDTLLFSVAPGDGPAHGSVTLEADGSFLYTPDADFHGDDAFTVTITDGKGGFAFQLVQISVASVNDGPDAAATRAVDTDEEQPLTFTILAADKDGGTLEFVIAPGDGAAHGDVQIDAGSGEVTYTPDADFSGMDSFVVTIGDGQGGFTVQTVTVTVAPVNDAPLAEGFEGGSGDEDSAILGQVFALDIDGDDLVFTVEPGDAPFNGGVLVDADTGAFTYTPEPDWFGTDSFIVTIRDNRGGVTTQLVEVTVAPVGDAPVAEGYTGGVGDEDSSIVGDVQASDPDNDALSFTVLDGDGPAHGSVLLLSSNGNFWYTPQSNFSGSDSFTVTISDGKGGTATQLVEITVNPVADPASFTGKATGNVAEDGTLLASGTLTVVDPDPGEAGFLETGGLAGSYGDFTFVLATGAWTYTLRNGDLAVQALTTGTTVQDSLLVTALDGGTTTIVIDIAGADEPFLPSPFRGAGDPNDNPPTPAAPTGTYVTYGDGGDSITGTSGSELIRAGDGNDTITAGSGDDAVFGEGGNDNITGNNGNDWIDGGPGNDIMSGGGNDDVLIGGDGNDTLTGSSGGGTLYGGNDHDSLNGSPLLYGGSGNDTLTGSTSLADTLYGGSGNDSIRGRGGEDILIGGYGADTLSGSVSGGTDADRFVFLSTADTNDIITDFGSGADLLDFSAFGGLTLKTDPGANFDADDQVAWYVSGANTVIIVNTDGNVNNAEFMVTLNNYTAGITAANLIL</sequence>
<dbReference type="Gene3D" id="2.60.40.2810">
    <property type="match status" value="1"/>
</dbReference>
<dbReference type="Pfam" id="PF17963">
    <property type="entry name" value="Big_9"/>
    <property type="match status" value="4"/>
</dbReference>